<keyword evidence="4" id="KW-1185">Reference proteome</keyword>
<keyword evidence="2" id="KW-1133">Transmembrane helix</keyword>
<sequence>MPNHQDEQHVENAPKIDNGQHIDESAQTNQFVDTDELYAVDEAYKREAETSAELSANEFNRPVATDEQETEMQSNVNPVFGWIGLIAAIASFFVWPLIMAIGAIVLGFISKKQGADTLGNSAIAIGIISIILSMILIPF</sequence>
<feature type="transmembrane region" description="Helical" evidence="2">
    <location>
        <begin position="79"/>
        <end position="106"/>
    </location>
</feature>
<evidence type="ECO:0000256" key="2">
    <source>
        <dbReference type="SAM" id="Phobius"/>
    </source>
</evidence>
<proteinExistence type="predicted"/>
<feature type="compositionally biased region" description="Basic and acidic residues" evidence="1">
    <location>
        <begin position="1"/>
        <end position="24"/>
    </location>
</feature>
<dbReference type="PANTHER" id="PTHR40040">
    <property type="entry name" value="SMALL HYDROPHOBIC PROTEIN-RELATED"/>
    <property type="match status" value="1"/>
</dbReference>
<keyword evidence="2" id="KW-0472">Membrane</keyword>
<reference evidence="3 4" key="1">
    <citation type="submission" date="2022-04" db="EMBL/GenBank/DDBJ databases">
        <title>Gracilibacillus sp. isolated from saltern.</title>
        <authorList>
            <person name="Won M."/>
            <person name="Lee C.-M."/>
            <person name="Woen H.-Y."/>
            <person name="Kwon S.-W."/>
        </authorList>
    </citation>
    <scope>NUCLEOTIDE SEQUENCE [LARGE SCALE GENOMIC DNA]</scope>
    <source>
        <strain evidence="3 4">SSPM10-3</strain>
    </source>
</reference>
<dbReference type="EMBL" id="CP095071">
    <property type="protein sequence ID" value="UOQ86024.1"/>
    <property type="molecule type" value="Genomic_DNA"/>
</dbReference>
<feature type="transmembrane region" description="Helical" evidence="2">
    <location>
        <begin position="118"/>
        <end position="137"/>
    </location>
</feature>
<dbReference type="RefSeq" id="WP_244746345.1">
    <property type="nucleotide sequence ID" value="NZ_CP095071.1"/>
</dbReference>
<accession>A0ABY4GP64</accession>
<evidence type="ECO:0000256" key="1">
    <source>
        <dbReference type="SAM" id="MobiDB-lite"/>
    </source>
</evidence>
<feature type="region of interest" description="Disordered" evidence="1">
    <location>
        <begin position="49"/>
        <end position="71"/>
    </location>
</feature>
<dbReference type="InterPro" id="IPR055338">
    <property type="entry name" value="YqfX-like"/>
</dbReference>
<feature type="region of interest" description="Disordered" evidence="1">
    <location>
        <begin position="1"/>
        <end position="27"/>
    </location>
</feature>
<dbReference type="Proteomes" id="UP000831537">
    <property type="component" value="Chromosome"/>
</dbReference>
<keyword evidence="2" id="KW-0812">Transmembrane</keyword>
<gene>
    <name evidence="3" type="ORF">MUN87_03745</name>
</gene>
<evidence type="ECO:0000313" key="3">
    <source>
        <dbReference type="EMBL" id="UOQ86024.1"/>
    </source>
</evidence>
<organism evidence="3 4">
    <name type="scientific">Gracilibacillus salinarum</name>
    <dbReference type="NCBI Taxonomy" id="2932255"/>
    <lineage>
        <taxon>Bacteria</taxon>
        <taxon>Bacillati</taxon>
        <taxon>Bacillota</taxon>
        <taxon>Bacilli</taxon>
        <taxon>Bacillales</taxon>
        <taxon>Bacillaceae</taxon>
        <taxon>Gracilibacillus</taxon>
    </lineage>
</organism>
<protein>
    <submittedName>
        <fullName evidence="3">DUF4190 domain-containing protein</fullName>
    </submittedName>
</protein>
<dbReference type="PANTHER" id="PTHR40040:SF1">
    <property type="entry name" value="MEMBRANE PROTEIN"/>
    <property type="match status" value="1"/>
</dbReference>
<evidence type="ECO:0000313" key="4">
    <source>
        <dbReference type="Proteomes" id="UP000831537"/>
    </source>
</evidence>
<name>A0ABY4GP64_9BACI</name>